<keyword evidence="1" id="KW-0677">Repeat</keyword>
<proteinExistence type="predicted"/>
<comment type="caution">
    <text evidence="3">Lacks conserved residue(s) required for the propagation of feature annotation.</text>
</comment>
<protein>
    <submittedName>
        <fullName evidence="5">Cubilin</fullName>
    </submittedName>
</protein>
<feature type="non-terminal residue" evidence="5">
    <location>
        <position position="173"/>
    </location>
</feature>
<keyword evidence="2 3" id="KW-1015">Disulfide bond</keyword>
<evidence type="ECO:0000313" key="5">
    <source>
        <dbReference type="EMBL" id="JAR98215.1"/>
    </source>
</evidence>
<dbReference type="Gene3D" id="2.60.120.290">
    <property type="entry name" value="Spermadhesin, CUB domain"/>
    <property type="match status" value="2"/>
</dbReference>
<name>A0A161MDH5_TRIIF</name>
<reference evidence="5" key="1">
    <citation type="submission" date="2016-04" db="EMBL/GenBank/DDBJ databases">
        <authorList>
            <person name="Calderon-Fernandez G.M.Sr."/>
        </authorList>
    </citation>
    <scope>NUCLEOTIDE SEQUENCE</scope>
    <source>
        <strain evidence="5">Int1</strain>
        <tissue evidence="5">Integument</tissue>
    </source>
</reference>
<dbReference type="InterPro" id="IPR000859">
    <property type="entry name" value="CUB_dom"/>
</dbReference>
<feature type="domain" description="CUB" evidence="4">
    <location>
        <begin position="1"/>
        <end position="104"/>
    </location>
</feature>
<dbReference type="SUPFAM" id="SSF49854">
    <property type="entry name" value="Spermadhesin, CUB domain"/>
    <property type="match status" value="2"/>
</dbReference>
<feature type="disulfide bond" evidence="3">
    <location>
        <begin position="105"/>
        <end position="132"/>
    </location>
</feature>
<feature type="domain" description="CUB" evidence="4">
    <location>
        <begin position="105"/>
        <end position="173"/>
    </location>
</feature>
<dbReference type="PANTHER" id="PTHR24251">
    <property type="entry name" value="OVOCHYMASE-RELATED"/>
    <property type="match status" value="1"/>
</dbReference>
<evidence type="ECO:0000256" key="3">
    <source>
        <dbReference type="PROSITE-ProRule" id="PRU00059"/>
    </source>
</evidence>
<organism evidence="5">
    <name type="scientific">Triatoma infestans</name>
    <name type="common">Assassin bug</name>
    <dbReference type="NCBI Taxonomy" id="30076"/>
    <lineage>
        <taxon>Eukaryota</taxon>
        <taxon>Metazoa</taxon>
        <taxon>Ecdysozoa</taxon>
        <taxon>Arthropoda</taxon>
        <taxon>Hexapoda</taxon>
        <taxon>Insecta</taxon>
        <taxon>Pterygota</taxon>
        <taxon>Neoptera</taxon>
        <taxon>Paraneoptera</taxon>
        <taxon>Hemiptera</taxon>
        <taxon>Heteroptera</taxon>
        <taxon>Panheteroptera</taxon>
        <taxon>Cimicomorpha</taxon>
        <taxon>Reduviidae</taxon>
        <taxon>Triatominae</taxon>
        <taxon>Triatoma</taxon>
    </lineage>
</organism>
<evidence type="ECO:0000256" key="1">
    <source>
        <dbReference type="ARBA" id="ARBA00022737"/>
    </source>
</evidence>
<dbReference type="AlphaFoldDB" id="A0A161MDH5"/>
<dbReference type="PROSITE" id="PS01180">
    <property type="entry name" value="CUB"/>
    <property type="match status" value="2"/>
</dbReference>
<dbReference type="EMBL" id="GEMB01005092">
    <property type="protein sequence ID" value="JAR98215.1"/>
    <property type="molecule type" value="Transcribed_RNA"/>
</dbReference>
<accession>A0A161MDH5</accession>
<feature type="non-terminal residue" evidence="5">
    <location>
        <position position="1"/>
    </location>
</feature>
<dbReference type="FunFam" id="2.60.120.290:FF:000005">
    <property type="entry name" value="Procollagen C-endopeptidase enhancer 1"/>
    <property type="match status" value="1"/>
</dbReference>
<dbReference type="SMART" id="SM00042">
    <property type="entry name" value="CUB"/>
    <property type="match status" value="1"/>
</dbReference>
<dbReference type="InterPro" id="IPR035914">
    <property type="entry name" value="Sperma_CUB_dom_sf"/>
</dbReference>
<dbReference type="Pfam" id="PF00431">
    <property type="entry name" value="CUB"/>
    <property type="match status" value="2"/>
</dbReference>
<sequence>EIQSLNYPSAYINNLECDWEIRVDSGFHIGLTFSGRFFIEQSVNCTNDYLEVSDYVNNEWKSLGRVCGRETTKVFNSTTNRMRLLFKTNDKIIGDGFKAIWNINCGGVIKTDRSGYLYSPGYPQNYKASLDCKYVIDLSTTKVITGQFEFFDLEEASSRGCNHDKVVIYTKNS</sequence>
<reference evidence="5" key="2">
    <citation type="journal article" date="2017" name="J. Med. Entomol.">
        <title>Transcriptome Analysis of the Triatoma infestans (Hemiptera: Reduviidae) Integument.</title>
        <authorList>
            <person name="Calderon-Fernandez G.M."/>
            <person name="Moriconi D.E."/>
            <person name="Dulbecco A.B."/>
            <person name="Juarez M.P."/>
        </authorList>
    </citation>
    <scope>NUCLEOTIDE SEQUENCE</scope>
    <source>
        <strain evidence="5">Int1</strain>
        <tissue evidence="5">Integument</tissue>
    </source>
</reference>
<evidence type="ECO:0000256" key="2">
    <source>
        <dbReference type="ARBA" id="ARBA00023157"/>
    </source>
</evidence>
<evidence type="ECO:0000259" key="4">
    <source>
        <dbReference type="PROSITE" id="PS01180"/>
    </source>
</evidence>
<dbReference type="CDD" id="cd00041">
    <property type="entry name" value="CUB"/>
    <property type="match status" value="2"/>
</dbReference>